<dbReference type="GO" id="GO:0008610">
    <property type="term" value="P:lipid biosynthetic process"/>
    <property type="evidence" value="ECO:0007669"/>
    <property type="project" value="UniProtKB-ARBA"/>
</dbReference>
<proteinExistence type="predicted"/>
<keyword evidence="1" id="KW-1133">Transmembrane helix</keyword>
<dbReference type="InterPro" id="IPR001242">
    <property type="entry name" value="Condensation_dom"/>
</dbReference>
<dbReference type="Gene3D" id="3.30.559.10">
    <property type="entry name" value="Chloramphenicol acetyltransferase-like domain"/>
    <property type="match status" value="1"/>
</dbReference>
<dbReference type="GO" id="GO:0005737">
    <property type="term" value="C:cytoplasm"/>
    <property type="evidence" value="ECO:0007669"/>
    <property type="project" value="TreeGrafter"/>
</dbReference>
<keyword evidence="1" id="KW-0812">Transmembrane</keyword>
<dbReference type="Gene3D" id="3.30.559.30">
    <property type="entry name" value="Nonribosomal peptide synthetase, condensation domain"/>
    <property type="match status" value="1"/>
</dbReference>
<name>A0A6G9XSD8_NOCBR</name>
<keyword evidence="1" id="KW-0472">Membrane</keyword>
<sequence length="500" mass="54076">MDRAHGRRIRRGARPQALCVDVCGCGTGIPARRPGLVSTAAAGGTRLPLTPGQHLLDFLESIRPGGAAAAFNIAFRLTVDGPLDRRRLFDALTRTVERHEALRTALVRGRGMSEQVICADAVPEITVLALPMAAAEVAALLVEHNNTPFDLARAPLLRALLLEDPPRDRRLLQVTVHHSVADAWSLEVLKRDIGRYYRAADGSAPDPAPPPVGYRQLVLDELAALESQEAAAARGFWPEYLGALEVLQISAKNAEVASDQPAVTSRGDRALTTAQTARLRTMAARLRATPFMVLAAAYGFVLGHLCGCAAYLMPTFGHGRRDPRLRESVAMLFNPFVIRFSWSPEQTFADLVASFKRNSLSAYRFQWYPFIEVLELCQDLSVSLVDPGSALFPVQMLNVPKTPTGTALFGPDCVAAEYAVRHTAVGNVLPIDGLLTVKGSDAAMSMTFNAAQRLWNDRLAASMCASVLGVCLAAAQDSEVTLRHLTRIVDGHFGGNGWSI</sequence>
<reference evidence="3 4" key="1">
    <citation type="journal article" date="2019" name="ACS Chem. Biol.">
        <title>Identification and Mobilization of a Cryptic Antibiotic Biosynthesis Gene Locus from a Human-Pathogenic Nocardia Isolate.</title>
        <authorList>
            <person name="Herisse M."/>
            <person name="Ishida K."/>
            <person name="Porter J.L."/>
            <person name="Howden B."/>
            <person name="Hertweck C."/>
            <person name="Stinear T.P."/>
            <person name="Pidot S.J."/>
        </authorList>
    </citation>
    <scope>NUCLEOTIDE SEQUENCE [LARGE SCALE GENOMIC DNA]</scope>
    <source>
        <strain evidence="3 4">AUSMDU00024985</strain>
    </source>
</reference>
<dbReference type="GO" id="GO:0043041">
    <property type="term" value="P:amino acid activation for nonribosomal peptide biosynthetic process"/>
    <property type="evidence" value="ECO:0007669"/>
    <property type="project" value="TreeGrafter"/>
</dbReference>
<dbReference type="AlphaFoldDB" id="A0A6G9XSD8"/>
<evidence type="ECO:0000259" key="2">
    <source>
        <dbReference type="Pfam" id="PF00668"/>
    </source>
</evidence>
<protein>
    <recommendedName>
        <fullName evidence="2">Condensation domain-containing protein</fullName>
    </recommendedName>
</protein>
<dbReference type="GO" id="GO:0003824">
    <property type="term" value="F:catalytic activity"/>
    <property type="evidence" value="ECO:0007669"/>
    <property type="project" value="InterPro"/>
</dbReference>
<dbReference type="Pfam" id="PF00668">
    <property type="entry name" value="Condensation"/>
    <property type="match status" value="1"/>
</dbReference>
<dbReference type="GO" id="GO:0031177">
    <property type="term" value="F:phosphopantetheine binding"/>
    <property type="evidence" value="ECO:0007669"/>
    <property type="project" value="TreeGrafter"/>
</dbReference>
<dbReference type="GO" id="GO:0044550">
    <property type="term" value="P:secondary metabolite biosynthetic process"/>
    <property type="evidence" value="ECO:0007669"/>
    <property type="project" value="TreeGrafter"/>
</dbReference>
<dbReference type="InterPro" id="IPR023213">
    <property type="entry name" value="CAT-like_dom_sf"/>
</dbReference>
<dbReference type="Proteomes" id="UP000501705">
    <property type="component" value="Chromosome"/>
</dbReference>
<dbReference type="PANTHER" id="PTHR45527:SF1">
    <property type="entry name" value="FATTY ACID SYNTHASE"/>
    <property type="match status" value="1"/>
</dbReference>
<dbReference type="SUPFAM" id="SSF52777">
    <property type="entry name" value="CoA-dependent acyltransferases"/>
    <property type="match status" value="2"/>
</dbReference>
<gene>
    <name evidence="3" type="ORF">F5X71_17195</name>
</gene>
<feature type="transmembrane region" description="Helical" evidence="1">
    <location>
        <begin position="288"/>
        <end position="313"/>
    </location>
</feature>
<dbReference type="PANTHER" id="PTHR45527">
    <property type="entry name" value="NONRIBOSOMAL PEPTIDE SYNTHETASE"/>
    <property type="match status" value="1"/>
</dbReference>
<evidence type="ECO:0000313" key="4">
    <source>
        <dbReference type="Proteomes" id="UP000501705"/>
    </source>
</evidence>
<dbReference type="EMBL" id="CP046171">
    <property type="protein sequence ID" value="QIS03828.1"/>
    <property type="molecule type" value="Genomic_DNA"/>
</dbReference>
<evidence type="ECO:0000256" key="1">
    <source>
        <dbReference type="SAM" id="Phobius"/>
    </source>
</evidence>
<feature type="domain" description="Condensation" evidence="2">
    <location>
        <begin position="47"/>
        <end position="388"/>
    </location>
</feature>
<evidence type="ECO:0000313" key="3">
    <source>
        <dbReference type="EMBL" id="QIS03828.1"/>
    </source>
</evidence>
<accession>A0A6G9XSD8</accession>
<organism evidence="3 4">
    <name type="scientific">Nocardia brasiliensis</name>
    <dbReference type="NCBI Taxonomy" id="37326"/>
    <lineage>
        <taxon>Bacteria</taxon>
        <taxon>Bacillati</taxon>
        <taxon>Actinomycetota</taxon>
        <taxon>Actinomycetes</taxon>
        <taxon>Mycobacteriales</taxon>
        <taxon>Nocardiaceae</taxon>
        <taxon>Nocardia</taxon>
    </lineage>
</organism>